<dbReference type="GeneID" id="37174792"/>
<dbReference type="EMBL" id="KZ824772">
    <property type="protein sequence ID" value="RAH86583.1"/>
    <property type="molecule type" value="Genomic_DNA"/>
</dbReference>
<evidence type="ECO:0000256" key="1">
    <source>
        <dbReference type="SAM" id="MobiDB-lite"/>
    </source>
</evidence>
<dbReference type="AlphaFoldDB" id="A0A8T8XE59"/>
<accession>A0A8T8XE59</accession>
<name>A0A8T8XE59_ASPJA</name>
<evidence type="ECO:0000313" key="3">
    <source>
        <dbReference type="Proteomes" id="UP000249497"/>
    </source>
</evidence>
<reference evidence="2 3" key="1">
    <citation type="submission" date="2018-02" db="EMBL/GenBank/DDBJ databases">
        <title>The genomes of Aspergillus section Nigri reveals drivers in fungal speciation.</title>
        <authorList>
            <consortium name="DOE Joint Genome Institute"/>
            <person name="Vesth T.C."/>
            <person name="Nybo J."/>
            <person name="Theobald S."/>
            <person name="Brandl J."/>
            <person name="Frisvad J.C."/>
            <person name="Nielsen K.F."/>
            <person name="Lyhne E.K."/>
            <person name="Kogle M.E."/>
            <person name="Kuo A."/>
            <person name="Riley R."/>
            <person name="Clum A."/>
            <person name="Nolan M."/>
            <person name="Lipzen A."/>
            <person name="Salamov A."/>
            <person name="Henrissat B."/>
            <person name="Wiebenga A."/>
            <person name="De vries R.P."/>
            <person name="Grigoriev I.V."/>
            <person name="Mortensen U.H."/>
            <person name="Andersen M.R."/>
            <person name="Baker S.E."/>
        </authorList>
    </citation>
    <scope>NUCLEOTIDE SEQUENCE [LARGE SCALE GENOMIC DNA]</scope>
    <source>
        <strain evidence="2 3">CBS 114.51</strain>
    </source>
</reference>
<organism evidence="2 3">
    <name type="scientific">Aspergillus japonicus CBS 114.51</name>
    <dbReference type="NCBI Taxonomy" id="1448312"/>
    <lineage>
        <taxon>Eukaryota</taxon>
        <taxon>Fungi</taxon>
        <taxon>Dikarya</taxon>
        <taxon>Ascomycota</taxon>
        <taxon>Pezizomycotina</taxon>
        <taxon>Eurotiomycetes</taxon>
        <taxon>Eurotiomycetidae</taxon>
        <taxon>Eurotiales</taxon>
        <taxon>Aspergillaceae</taxon>
        <taxon>Aspergillus</taxon>
        <taxon>Aspergillus subgen. Circumdati</taxon>
    </lineage>
</organism>
<evidence type="ECO:0000313" key="2">
    <source>
        <dbReference type="EMBL" id="RAH86583.1"/>
    </source>
</evidence>
<protein>
    <submittedName>
        <fullName evidence="2">Uncharacterized protein</fullName>
    </submittedName>
</protein>
<proteinExistence type="predicted"/>
<dbReference type="Proteomes" id="UP000249497">
    <property type="component" value="Unassembled WGS sequence"/>
</dbReference>
<sequence length="161" mass="18431">MQQASSLSARNYSGWCSAMQFWDGRGEGKDGQGREKEGKKNKNRWELSKKRSDPGHIPAALVLPARDWMLQGVTLFITSQQKSRSIRARLIGFVVPSYQEISKEIPVNCHELPHSRWAKPCGAAELSQIQSINQSINQWVYPIPLLPCHHHHHHTNTRIFR</sequence>
<keyword evidence="3" id="KW-1185">Reference proteome</keyword>
<dbReference type="RefSeq" id="XP_025532477.1">
    <property type="nucleotide sequence ID" value="XM_025671100.1"/>
</dbReference>
<feature type="region of interest" description="Disordered" evidence="1">
    <location>
        <begin position="26"/>
        <end position="53"/>
    </location>
</feature>
<gene>
    <name evidence="2" type="ORF">BO86DRAFT_385422</name>
</gene>